<sequence length="62" mass="6933">MLQSITLFACGLTAVVFYVVLWGGGDRSPAFLELTSFFWGAAWLRITLHVLNRHRLHEGAAD</sequence>
<feature type="transmembrane region" description="Helical" evidence="1">
    <location>
        <begin position="7"/>
        <end position="24"/>
    </location>
</feature>
<keyword evidence="1" id="KW-0472">Membrane</keyword>
<dbReference type="EMBL" id="JBHYTS010000020">
    <property type="protein sequence ID" value="MFE1751872.1"/>
    <property type="molecule type" value="Genomic_DNA"/>
</dbReference>
<accession>A0ABW6H5H2</accession>
<evidence type="ECO:0000313" key="2">
    <source>
        <dbReference type="EMBL" id="MFE1751872.1"/>
    </source>
</evidence>
<evidence type="ECO:0000256" key="1">
    <source>
        <dbReference type="SAM" id="Phobius"/>
    </source>
</evidence>
<dbReference type="RefSeq" id="WP_381841248.1">
    <property type="nucleotide sequence ID" value="NZ_JBHYTS010000020.1"/>
</dbReference>
<keyword evidence="1" id="KW-0812">Transmembrane</keyword>
<organism evidence="2 3">
    <name type="scientific">Streptomyces anandii</name>
    <dbReference type="NCBI Taxonomy" id="285454"/>
    <lineage>
        <taxon>Bacteria</taxon>
        <taxon>Bacillati</taxon>
        <taxon>Actinomycetota</taxon>
        <taxon>Actinomycetes</taxon>
        <taxon>Kitasatosporales</taxon>
        <taxon>Streptomycetaceae</taxon>
        <taxon>Streptomyces</taxon>
    </lineage>
</organism>
<keyword evidence="1" id="KW-1133">Transmembrane helix</keyword>
<comment type="caution">
    <text evidence="2">The sequence shown here is derived from an EMBL/GenBank/DDBJ whole genome shotgun (WGS) entry which is preliminary data.</text>
</comment>
<proteinExistence type="predicted"/>
<keyword evidence="3" id="KW-1185">Reference proteome</keyword>
<evidence type="ECO:0000313" key="3">
    <source>
        <dbReference type="Proteomes" id="UP001599756"/>
    </source>
</evidence>
<name>A0ABW6H5H2_9ACTN</name>
<reference evidence="2 3" key="1">
    <citation type="submission" date="2024-09" db="EMBL/GenBank/DDBJ databases">
        <title>The Natural Products Discovery Center: Release of the First 8490 Sequenced Strains for Exploring Actinobacteria Biosynthetic Diversity.</title>
        <authorList>
            <person name="Kalkreuter E."/>
            <person name="Kautsar S.A."/>
            <person name="Yang D."/>
            <person name="Bader C.D."/>
            <person name="Teijaro C.N."/>
            <person name="Fluegel L."/>
            <person name="Davis C.M."/>
            <person name="Simpson J.R."/>
            <person name="Lauterbach L."/>
            <person name="Steele A.D."/>
            <person name="Gui C."/>
            <person name="Meng S."/>
            <person name="Li G."/>
            <person name="Viehrig K."/>
            <person name="Ye F."/>
            <person name="Su P."/>
            <person name="Kiefer A.F."/>
            <person name="Nichols A."/>
            <person name="Cepeda A.J."/>
            <person name="Yan W."/>
            <person name="Fan B."/>
            <person name="Jiang Y."/>
            <person name="Adhikari A."/>
            <person name="Zheng C.-J."/>
            <person name="Schuster L."/>
            <person name="Cowan T.M."/>
            <person name="Smanski M.J."/>
            <person name="Chevrette M.G."/>
            <person name="De Carvalho L.P.S."/>
            <person name="Shen B."/>
        </authorList>
    </citation>
    <scope>NUCLEOTIDE SEQUENCE [LARGE SCALE GENOMIC DNA]</scope>
    <source>
        <strain evidence="2 3">NPDC059500</strain>
    </source>
</reference>
<protein>
    <submittedName>
        <fullName evidence="2">Uncharacterized protein</fullName>
    </submittedName>
</protein>
<gene>
    <name evidence="2" type="ORF">ACFW88_15255</name>
</gene>
<dbReference type="Proteomes" id="UP001599756">
    <property type="component" value="Unassembled WGS sequence"/>
</dbReference>